<comment type="caution">
    <text evidence="3">The sequence shown here is derived from an EMBL/GenBank/DDBJ whole genome shotgun (WGS) entry which is preliminary data.</text>
</comment>
<dbReference type="Pfam" id="PF04909">
    <property type="entry name" value="Amidohydro_2"/>
    <property type="match status" value="1"/>
</dbReference>
<dbReference type="Gene3D" id="3.20.20.140">
    <property type="entry name" value="Metal-dependent hydrolases"/>
    <property type="match status" value="1"/>
</dbReference>
<evidence type="ECO:0000259" key="2">
    <source>
        <dbReference type="Pfam" id="PF04909"/>
    </source>
</evidence>
<evidence type="ECO:0000256" key="1">
    <source>
        <dbReference type="ARBA" id="ARBA00038310"/>
    </source>
</evidence>
<evidence type="ECO:0000313" key="3">
    <source>
        <dbReference type="EMBL" id="NLP84185.1"/>
    </source>
</evidence>
<proteinExistence type="inferred from homology"/>
<dbReference type="RefSeq" id="WP_168912642.1">
    <property type="nucleotide sequence ID" value="NZ_JABACI010000002.1"/>
</dbReference>
<dbReference type="Proteomes" id="UP001429745">
    <property type="component" value="Unassembled WGS sequence"/>
</dbReference>
<reference evidence="3 4" key="1">
    <citation type="submission" date="2020-04" db="EMBL/GenBank/DDBJ databases">
        <title>CFH 90308 Microbacterium sp.</title>
        <authorList>
            <person name="Nie G."/>
            <person name="Ming H."/>
            <person name="Xia T."/>
        </authorList>
    </citation>
    <scope>NUCLEOTIDE SEQUENCE [LARGE SCALE GENOMIC DNA]</scope>
    <source>
        <strain evidence="3 4">CFH 90308</strain>
    </source>
</reference>
<dbReference type="PANTHER" id="PTHR43569">
    <property type="entry name" value="AMIDOHYDROLASE"/>
    <property type="match status" value="1"/>
</dbReference>
<dbReference type="PANTHER" id="PTHR43569:SF2">
    <property type="entry name" value="AMIDOHYDROLASE-RELATED DOMAIN-CONTAINING PROTEIN"/>
    <property type="match status" value="1"/>
</dbReference>
<comment type="similarity">
    <text evidence="1">Belongs to the metallo-dependent hydrolases superfamily.</text>
</comment>
<dbReference type="InterPro" id="IPR032466">
    <property type="entry name" value="Metal_Hydrolase"/>
</dbReference>
<keyword evidence="4" id="KW-1185">Reference proteome</keyword>
<dbReference type="SUPFAM" id="SSF51556">
    <property type="entry name" value="Metallo-dependent hydrolases"/>
    <property type="match status" value="1"/>
</dbReference>
<sequence>MIDAHVHAWPRWPYPVSRLDGDDDATVSRLIRHLDEEGIDACWLIAADLADADGDEGDNAYAALARSEHPSRISLFVDVDSRWSSDHHRAGAPERLRARLDRHPEAAGVAHYLASDDDRWLESGEAARWLREMADRGLVLSLAAGPNWYLSIAAAAHAVPGLPVVLHHLAGVAHEEDLTRLAALADVPNVHVKLSGAHYLDARVGTTAAVDRLLDVFGVDRMVWGSDFPVDGKYVAPREARAMRELLLRGLSPSERDRVTHANAARLTLTSR</sequence>
<dbReference type="EMBL" id="JABACI010000002">
    <property type="protein sequence ID" value="NLP84185.1"/>
    <property type="molecule type" value="Genomic_DNA"/>
</dbReference>
<organism evidence="3 4">
    <name type="scientific">Microbacterium salsuginis</name>
    <dbReference type="NCBI Taxonomy" id="2722803"/>
    <lineage>
        <taxon>Bacteria</taxon>
        <taxon>Bacillati</taxon>
        <taxon>Actinomycetota</taxon>
        <taxon>Actinomycetes</taxon>
        <taxon>Micrococcales</taxon>
        <taxon>Microbacteriaceae</taxon>
        <taxon>Microbacterium</taxon>
    </lineage>
</organism>
<dbReference type="InterPro" id="IPR006680">
    <property type="entry name" value="Amidohydro-rel"/>
</dbReference>
<feature type="domain" description="Amidohydrolase-related" evidence="2">
    <location>
        <begin position="2"/>
        <end position="267"/>
    </location>
</feature>
<dbReference type="InterPro" id="IPR052350">
    <property type="entry name" value="Metallo-dep_Lactonases"/>
</dbReference>
<evidence type="ECO:0000313" key="4">
    <source>
        <dbReference type="Proteomes" id="UP001429745"/>
    </source>
</evidence>
<accession>A0ABX1KC29</accession>
<name>A0ABX1KC29_9MICO</name>
<gene>
    <name evidence="3" type="ORF">HF576_10005</name>
</gene>
<protein>
    <submittedName>
        <fullName evidence="3">Amidohydrolase</fullName>
    </submittedName>
</protein>